<dbReference type="AlphaFoldDB" id="A0A3R8S979"/>
<dbReference type="Proteomes" id="UP000269265">
    <property type="component" value="Unassembled WGS sequence"/>
</dbReference>
<accession>A0A3R8S979</accession>
<comment type="similarity">
    <text evidence="1">Belongs to the LysR transcriptional regulatory family.</text>
</comment>
<keyword evidence="2" id="KW-0805">Transcription regulation</keyword>
<evidence type="ECO:0000313" key="6">
    <source>
        <dbReference type="EMBL" id="RRS05217.1"/>
    </source>
</evidence>
<dbReference type="GO" id="GO:0043565">
    <property type="term" value="F:sequence-specific DNA binding"/>
    <property type="evidence" value="ECO:0007669"/>
    <property type="project" value="TreeGrafter"/>
</dbReference>
<dbReference type="PROSITE" id="PS50931">
    <property type="entry name" value="HTH_LYSR"/>
    <property type="match status" value="1"/>
</dbReference>
<evidence type="ECO:0000256" key="1">
    <source>
        <dbReference type="ARBA" id="ARBA00009437"/>
    </source>
</evidence>
<dbReference type="GO" id="GO:0003700">
    <property type="term" value="F:DNA-binding transcription factor activity"/>
    <property type="evidence" value="ECO:0007669"/>
    <property type="project" value="InterPro"/>
</dbReference>
<dbReference type="SUPFAM" id="SSF46785">
    <property type="entry name" value="Winged helix' DNA-binding domain"/>
    <property type="match status" value="1"/>
</dbReference>
<evidence type="ECO:0000256" key="4">
    <source>
        <dbReference type="ARBA" id="ARBA00023163"/>
    </source>
</evidence>
<evidence type="ECO:0000313" key="7">
    <source>
        <dbReference type="Proteomes" id="UP000269265"/>
    </source>
</evidence>
<gene>
    <name evidence="6" type="ORF">EIP75_06575</name>
</gene>
<dbReference type="Pfam" id="PF03466">
    <property type="entry name" value="LysR_substrate"/>
    <property type="match status" value="1"/>
</dbReference>
<dbReference type="OrthoDB" id="8538345at2"/>
<feature type="domain" description="HTH lysR-type" evidence="5">
    <location>
        <begin position="1"/>
        <end position="59"/>
    </location>
</feature>
<organism evidence="6 7">
    <name type="scientific">Aquabacterium soli</name>
    <dbReference type="NCBI Taxonomy" id="2493092"/>
    <lineage>
        <taxon>Bacteria</taxon>
        <taxon>Pseudomonadati</taxon>
        <taxon>Pseudomonadota</taxon>
        <taxon>Betaproteobacteria</taxon>
        <taxon>Burkholderiales</taxon>
        <taxon>Aquabacterium</taxon>
    </lineage>
</organism>
<evidence type="ECO:0000256" key="3">
    <source>
        <dbReference type="ARBA" id="ARBA00023125"/>
    </source>
</evidence>
<dbReference type="EMBL" id="RSED01000004">
    <property type="protein sequence ID" value="RRS05217.1"/>
    <property type="molecule type" value="Genomic_DNA"/>
</dbReference>
<dbReference type="InterPro" id="IPR000847">
    <property type="entry name" value="LysR_HTH_N"/>
</dbReference>
<dbReference type="Gene3D" id="3.40.190.290">
    <property type="match status" value="1"/>
</dbReference>
<reference evidence="6 7" key="1">
    <citation type="submission" date="2018-12" db="EMBL/GenBank/DDBJ databases">
        <title>The whole draft genome of Aquabacterium sp. SJQ9.</title>
        <authorList>
            <person name="Sun L."/>
            <person name="Gao X."/>
            <person name="Chen W."/>
            <person name="Huang K."/>
        </authorList>
    </citation>
    <scope>NUCLEOTIDE SEQUENCE [LARGE SCALE GENOMIC DNA]</scope>
    <source>
        <strain evidence="6 7">SJQ9</strain>
    </source>
</reference>
<keyword evidence="7" id="KW-1185">Reference proteome</keyword>
<dbReference type="InterPro" id="IPR036388">
    <property type="entry name" value="WH-like_DNA-bd_sf"/>
</dbReference>
<evidence type="ECO:0000256" key="2">
    <source>
        <dbReference type="ARBA" id="ARBA00023015"/>
    </source>
</evidence>
<dbReference type="FunFam" id="1.10.10.10:FF:000001">
    <property type="entry name" value="LysR family transcriptional regulator"/>
    <property type="match status" value="1"/>
</dbReference>
<dbReference type="InterPro" id="IPR005119">
    <property type="entry name" value="LysR_subst-bd"/>
</dbReference>
<name>A0A3R8S979_9BURK</name>
<dbReference type="RefSeq" id="WP_125242436.1">
    <property type="nucleotide sequence ID" value="NZ_RSED01000004.1"/>
</dbReference>
<dbReference type="GO" id="GO:0006351">
    <property type="term" value="P:DNA-templated transcription"/>
    <property type="evidence" value="ECO:0007669"/>
    <property type="project" value="TreeGrafter"/>
</dbReference>
<sequence length="302" mass="33327">MDKLKALEAFVGVVDTGGFTRASELLNTPKATISTLVQELETQLGVRLLHRTTRKVSVTADGAAYYERCRRILDDMREADESVSPRQGLPSGRLRVDVPTSMASFLMFTGLNDFLTRYPDISLEMGCSDRVVNMVSEGVDCVIRVGDVSDPTLVARRIGSMQFKTCAAKSYVAAHGVPTHPDELRAHRWVNYFLPGRGAATWDFAKDGERIELQPEGGLSVNDSNVYEDAVLAGLGIGQLPSFTFECACRAGELVAVLPDWTTDPLPVHVLFPSNRHLSTKVQAFVEWMAEFFEKTPGLRRV</sequence>
<proteinExistence type="inferred from homology"/>
<dbReference type="CDD" id="cd08472">
    <property type="entry name" value="PBP2_CrgA_like_3"/>
    <property type="match status" value="1"/>
</dbReference>
<evidence type="ECO:0000259" key="5">
    <source>
        <dbReference type="PROSITE" id="PS50931"/>
    </source>
</evidence>
<dbReference type="PANTHER" id="PTHR30537">
    <property type="entry name" value="HTH-TYPE TRANSCRIPTIONAL REGULATOR"/>
    <property type="match status" value="1"/>
</dbReference>
<dbReference type="SUPFAM" id="SSF53850">
    <property type="entry name" value="Periplasmic binding protein-like II"/>
    <property type="match status" value="1"/>
</dbReference>
<protein>
    <submittedName>
        <fullName evidence="6">LysR family transcriptional regulator</fullName>
    </submittedName>
</protein>
<dbReference type="PANTHER" id="PTHR30537:SF72">
    <property type="entry name" value="LYSR FAMILY TRANSCRIPTIONAL REGULATOR"/>
    <property type="match status" value="1"/>
</dbReference>
<dbReference type="Pfam" id="PF00126">
    <property type="entry name" value="HTH_1"/>
    <property type="match status" value="1"/>
</dbReference>
<dbReference type="Gene3D" id="1.10.10.10">
    <property type="entry name" value="Winged helix-like DNA-binding domain superfamily/Winged helix DNA-binding domain"/>
    <property type="match status" value="1"/>
</dbReference>
<keyword evidence="4" id="KW-0804">Transcription</keyword>
<dbReference type="InterPro" id="IPR058163">
    <property type="entry name" value="LysR-type_TF_proteobact-type"/>
</dbReference>
<keyword evidence="3" id="KW-0238">DNA-binding</keyword>
<comment type="caution">
    <text evidence="6">The sequence shown here is derived from an EMBL/GenBank/DDBJ whole genome shotgun (WGS) entry which is preliminary data.</text>
</comment>
<dbReference type="InterPro" id="IPR036390">
    <property type="entry name" value="WH_DNA-bd_sf"/>
</dbReference>